<evidence type="ECO:0000313" key="3">
    <source>
        <dbReference type="Proteomes" id="UP000031668"/>
    </source>
</evidence>
<organism evidence="2 3">
    <name type="scientific">Thelohanellus kitauei</name>
    <name type="common">Myxosporean</name>
    <dbReference type="NCBI Taxonomy" id="669202"/>
    <lineage>
        <taxon>Eukaryota</taxon>
        <taxon>Metazoa</taxon>
        <taxon>Cnidaria</taxon>
        <taxon>Myxozoa</taxon>
        <taxon>Myxosporea</taxon>
        <taxon>Bivalvulida</taxon>
        <taxon>Platysporina</taxon>
        <taxon>Myxobolidae</taxon>
        <taxon>Thelohanellus</taxon>
    </lineage>
</organism>
<dbReference type="EMBL" id="JWZT01002010">
    <property type="protein sequence ID" value="KII70635.1"/>
    <property type="molecule type" value="Genomic_DNA"/>
</dbReference>
<sequence>MWYFFILFIPYFTHLGESREILISHDEELVENIHHLQEFNGRNISTIVYRIKEVQSHPFMQMCWDRQVNLIYIFAYESSSVSEDNFKFYLIELETNYIYQHMYQSANAGLLNHFICKHGLLLFTFESQPGIWTQVHKSNITFHDNLGRVTDVITNEEDPIRVAIVTEQRMLYYLNIKDGIWLLVSEYSTEPHW</sequence>
<name>A0A0C2N2S4_THEKT</name>
<protein>
    <submittedName>
        <fullName evidence="2">Uncharacterized protein</fullName>
    </submittedName>
</protein>
<gene>
    <name evidence="2" type="ORF">RF11_06991</name>
</gene>
<proteinExistence type="predicted"/>
<comment type="caution">
    <text evidence="2">The sequence shown here is derived from an EMBL/GenBank/DDBJ whole genome shotgun (WGS) entry which is preliminary data.</text>
</comment>
<feature type="signal peptide" evidence="1">
    <location>
        <begin position="1"/>
        <end position="18"/>
    </location>
</feature>
<evidence type="ECO:0000256" key="1">
    <source>
        <dbReference type="SAM" id="SignalP"/>
    </source>
</evidence>
<keyword evidence="3" id="KW-1185">Reference proteome</keyword>
<dbReference type="Proteomes" id="UP000031668">
    <property type="component" value="Unassembled WGS sequence"/>
</dbReference>
<reference evidence="2 3" key="1">
    <citation type="journal article" date="2014" name="Genome Biol. Evol.">
        <title>The genome of the myxosporean Thelohanellus kitauei shows adaptations to nutrient acquisition within its fish host.</title>
        <authorList>
            <person name="Yang Y."/>
            <person name="Xiong J."/>
            <person name="Zhou Z."/>
            <person name="Huo F."/>
            <person name="Miao W."/>
            <person name="Ran C."/>
            <person name="Liu Y."/>
            <person name="Zhang J."/>
            <person name="Feng J."/>
            <person name="Wang M."/>
            <person name="Wang M."/>
            <person name="Wang L."/>
            <person name="Yao B."/>
        </authorList>
    </citation>
    <scope>NUCLEOTIDE SEQUENCE [LARGE SCALE GENOMIC DNA]</scope>
    <source>
        <strain evidence="2">Wuqing</strain>
    </source>
</reference>
<dbReference type="AlphaFoldDB" id="A0A0C2N2S4"/>
<keyword evidence="1" id="KW-0732">Signal</keyword>
<evidence type="ECO:0000313" key="2">
    <source>
        <dbReference type="EMBL" id="KII70635.1"/>
    </source>
</evidence>
<feature type="chain" id="PRO_5002152748" evidence="1">
    <location>
        <begin position="19"/>
        <end position="193"/>
    </location>
</feature>
<accession>A0A0C2N2S4</accession>